<evidence type="ECO:0000256" key="4">
    <source>
        <dbReference type="ARBA" id="ARBA00022777"/>
    </source>
</evidence>
<dbReference type="EMBL" id="LN650648">
    <property type="protein sequence ID" value="CEI72433.1"/>
    <property type="molecule type" value="Genomic_DNA"/>
</dbReference>
<dbReference type="PANTHER" id="PTHR46566:SF2">
    <property type="entry name" value="ATP-DEPENDENT 6-PHOSPHOFRUCTOKINASE ISOZYME 2"/>
    <property type="match status" value="1"/>
</dbReference>
<comment type="catalytic activity">
    <reaction evidence="6 8">
        <text>beta-D-fructose 1-phosphate + ATP = beta-D-fructose 1,6-bisphosphate + ADP + H(+)</text>
        <dbReference type="Rhea" id="RHEA:14213"/>
        <dbReference type="ChEBI" id="CHEBI:15378"/>
        <dbReference type="ChEBI" id="CHEBI:30616"/>
        <dbReference type="ChEBI" id="CHEBI:32966"/>
        <dbReference type="ChEBI" id="CHEBI:138881"/>
        <dbReference type="ChEBI" id="CHEBI:456216"/>
        <dbReference type="EC" id="2.7.1.56"/>
    </reaction>
</comment>
<dbReference type="AlphaFoldDB" id="A0A2P2BQ06"/>
<evidence type="ECO:0000256" key="6">
    <source>
        <dbReference type="ARBA" id="ARBA00047745"/>
    </source>
</evidence>
<dbReference type="EC" id="2.7.1.144" evidence="7"/>
<comment type="similarity">
    <text evidence="1">Belongs to the carbohydrate kinase pfkB family.</text>
</comment>
<dbReference type="PROSITE" id="PS00584">
    <property type="entry name" value="PFKB_KINASES_2"/>
    <property type="match status" value="1"/>
</dbReference>
<proteinExistence type="inferred from homology"/>
<dbReference type="GO" id="GO:0016052">
    <property type="term" value="P:carbohydrate catabolic process"/>
    <property type="evidence" value="ECO:0007669"/>
    <property type="project" value="UniProtKB-ARBA"/>
</dbReference>
<evidence type="ECO:0000259" key="9">
    <source>
        <dbReference type="Pfam" id="PF00294"/>
    </source>
</evidence>
<dbReference type="InterPro" id="IPR017583">
    <property type="entry name" value="Tagatose/fructose_Pkinase"/>
</dbReference>
<keyword evidence="5 7" id="KW-0067">ATP-binding</keyword>
<dbReference type="Gene3D" id="3.40.1190.20">
    <property type="match status" value="1"/>
</dbReference>
<evidence type="ECO:0000256" key="3">
    <source>
        <dbReference type="ARBA" id="ARBA00022741"/>
    </source>
</evidence>
<dbReference type="FunFam" id="3.40.1190.20:FF:000001">
    <property type="entry name" value="Phosphofructokinase"/>
    <property type="match status" value="1"/>
</dbReference>
<dbReference type="InterPro" id="IPR022463">
    <property type="entry name" value="1-PFruKinase"/>
</dbReference>
<organism evidence="10 11">
    <name type="scientific">Romboutsia hominis</name>
    <dbReference type="NCBI Taxonomy" id="1507512"/>
    <lineage>
        <taxon>Bacteria</taxon>
        <taxon>Bacillati</taxon>
        <taxon>Bacillota</taxon>
        <taxon>Clostridia</taxon>
        <taxon>Peptostreptococcales</taxon>
        <taxon>Peptostreptococcaceae</taxon>
        <taxon>Romboutsia</taxon>
    </lineage>
</organism>
<dbReference type="UniPathway" id="UPA00704">
    <property type="reaction ID" value="UER00715"/>
</dbReference>
<dbReference type="GO" id="GO:0005829">
    <property type="term" value="C:cytosol"/>
    <property type="evidence" value="ECO:0007669"/>
    <property type="project" value="TreeGrafter"/>
</dbReference>
<dbReference type="GO" id="GO:0009024">
    <property type="term" value="F:tagatose-6-phosphate kinase activity"/>
    <property type="evidence" value="ECO:0007669"/>
    <property type="project" value="UniProtKB-EC"/>
</dbReference>
<evidence type="ECO:0000256" key="5">
    <source>
        <dbReference type="ARBA" id="ARBA00022840"/>
    </source>
</evidence>
<dbReference type="KEGG" id="rhom:FRIFI_0893"/>
<dbReference type="GO" id="GO:0005988">
    <property type="term" value="P:lactose metabolic process"/>
    <property type="evidence" value="ECO:0007669"/>
    <property type="project" value="UniProtKB-KW"/>
</dbReference>
<dbReference type="RefSeq" id="WP_166505104.1">
    <property type="nucleotide sequence ID" value="NZ_LN650648.1"/>
</dbReference>
<comment type="pathway">
    <text evidence="7">Carbohydrate metabolism; D-tagatose 6-phosphate degradation; D-glyceraldehyde 3-phosphate and glycerone phosphate from D-tagatose 6-phosphate: step 1/2.</text>
</comment>
<dbReference type="InterPro" id="IPR002173">
    <property type="entry name" value="Carboh/pur_kinase_PfkB_CS"/>
</dbReference>
<dbReference type="CDD" id="cd01164">
    <property type="entry name" value="FruK_PfkB_like"/>
    <property type="match status" value="1"/>
</dbReference>
<dbReference type="InterPro" id="IPR029056">
    <property type="entry name" value="Ribokinase-like"/>
</dbReference>
<keyword evidence="4 8" id="KW-0418">Kinase</keyword>
<gene>
    <name evidence="10" type="ORF">FRIFI_0893</name>
</gene>
<evidence type="ECO:0000313" key="10">
    <source>
        <dbReference type="EMBL" id="CEI72433.1"/>
    </source>
</evidence>
<comment type="catalytic activity">
    <reaction evidence="7">
        <text>D-tagatofuranose 6-phosphate + ATP = D-tagatofuranose 1,6-bisphosphate + ADP + H(+)</text>
        <dbReference type="Rhea" id="RHEA:12420"/>
        <dbReference type="ChEBI" id="CHEBI:15378"/>
        <dbReference type="ChEBI" id="CHEBI:30616"/>
        <dbReference type="ChEBI" id="CHEBI:58694"/>
        <dbReference type="ChEBI" id="CHEBI:58695"/>
        <dbReference type="ChEBI" id="CHEBI:456216"/>
        <dbReference type="EC" id="2.7.1.144"/>
    </reaction>
</comment>
<keyword evidence="2 7" id="KW-0808">Transferase</keyword>
<dbReference type="Pfam" id="PF00294">
    <property type="entry name" value="PfkB"/>
    <property type="match status" value="1"/>
</dbReference>
<keyword evidence="3 7" id="KW-0547">Nucleotide-binding</keyword>
<dbReference type="GO" id="GO:0044281">
    <property type="term" value="P:small molecule metabolic process"/>
    <property type="evidence" value="ECO:0007669"/>
    <property type="project" value="UniProtKB-ARBA"/>
</dbReference>
<dbReference type="PANTHER" id="PTHR46566">
    <property type="entry name" value="1-PHOSPHOFRUCTOKINASE-RELATED"/>
    <property type="match status" value="1"/>
</dbReference>
<dbReference type="PROSITE" id="PS00583">
    <property type="entry name" value="PFKB_KINASES_1"/>
    <property type="match status" value="1"/>
</dbReference>
<comment type="similarity">
    <text evidence="7">Belongs to the carbohydrate kinase PfkB family. LacC subfamily.</text>
</comment>
<reference evidence="10 11" key="1">
    <citation type="submission" date="2014-09" db="EMBL/GenBank/DDBJ databases">
        <authorList>
            <person name="Hornung B.V."/>
        </authorList>
    </citation>
    <scope>NUCLEOTIDE SEQUENCE [LARGE SCALE GENOMIC DNA]</scope>
    <source>
        <strain evidence="10 11">FRIFI</strain>
    </source>
</reference>
<dbReference type="GO" id="GO:0005524">
    <property type="term" value="F:ATP binding"/>
    <property type="evidence" value="ECO:0007669"/>
    <property type="project" value="UniProtKB-UniRule"/>
</dbReference>
<evidence type="ECO:0000256" key="2">
    <source>
        <dbReference type="ARBA" id="ARBA00022679"/>
    </source>
</evidence>
<dbReference type="InterPro" id="IPR011611">
    <property type="entry name" value="PfkB_dom"/>
</dbReference>
<feature type="domain" description="Carbohydrate kinase PfkB" evidence="9">
    <location>
        <begin position="8"/>
        <end position="281"/>
    </location>
</feature>
<dbReference type="NCBIfam" id="TIGR03828">
    <property type="entry name" value="pfkB"/>
    <property type="match status" value="1"/>
</dbReference>
<evidence type="ECO:0000256" key="1">
    <source>
        <dbReference type="ARBA" id="ARBA00005380"/>
    </source>
</evidence>
<dbReference type="GO" id="GO:2001059">
    <property type="term" value="P:D-tagatose 6-phosphate catabolic process"/>
    <property type="evidence" value="ECO:0007669"/>
    <property type="project" value="UniProtKB-UniPathway"/>
</dbReference>
<comment type="function">
    <text evidence="8">Catalyzes the ATP-dependent phosphorylation of fructose-l-phosphate to fructose-l,6-bisphosphate.</text>
</comment>
<evidence type="ECO:0000256" key="7">
    <source>
        <dbReference type="PIRNR" id="PIRNR000535"/>
    </source>
</evidence>
<protein>
    <recommendedName>
        <fullName evidence="7">Tagatose-6-phosphate kinase</fullName>
        <ecNumber evidence="7">2.7.1.144</ecNumber>
    </recommendedName>
</protein>
<sequence length="311" mass="34758">MITVITFNPSIDTLYKLETFEIGKVQRAGDVKKSAGGKGINVARVLNQLGHSPMCMGFVGGYNGLYIKDEIKKIGLRDEFIKIDGETRVCLNIIDKNKVSTEILESGPIVEENDMIKFERHLENILEETKILVASGSLPKGLPIDYYGLLGEICRIKNIKFILDTSGKYLESAINSHIYMIKPNIDELEALCKCNINNKEDAIKEAYKLLRYNIENICISMGKDGMILVNKDSIYEIKIPNIKIENTVGSGDSSIAGFAYGLLNDYSLKDCLRLSNACGMSNAMNIKTGFIDVNEIEKLFKEIEVLEYSKI</sequence>
<name>A0A2P2BQ06_9FIRM</name>
<dbReference type="GO" id="GO:0008662">
    <property type="term" value="F:1-phosphofructokinase activity"/>
    <property type="evidence" value="ECO:0007669"/>
    <property type="project" value="UniProtKB-UniRule"/>
</dbReference>
<keyword evidence="11" id="KW-1185">Reference proteome</keyword>
<evidence type="ECO:0000256" key="8">
    <source>
        <dbReference type="RuleBase" id="RU369061"/>
    </source>
</evidence>
<dbReference type="NCBIfam" id="TIGR03168">
    <property type="entry name" value="1-PFK"/>
    <property type="match status" value="1"/>
</dbReference>
<keyword evidence="7" id="KW-0423">Lactose metabolism</keyword>
<dbReference type="PIRSF" id="PIRSF000535">
    <property type="entry name" value="1PFK/6PFK/LacC"/>
    <property type="match status" value="1"/>
</dbReference>
<evidence type="ECO:0000313" key="11">
    <source>
        <dbReference type="Proteomes" id="UP000245695"/>
    </source>
</evidence>
<dbReference type="SUPFAM" id="SSF53613">
    <property type="entry name" value="Ribokinase-like"/>
    <property type="match status" value="1"/>
</dbReference>
<dbReference type="Proteomes" id="UP000245695">
    <property type="component" value="Chromosome 1"/>
</dbReference>
<accession>A0A2P2BQ06</accession>